<dbReference type="Gene3D" id="1.50.10.20">
    <property type="match status" value="1"/>
</dbReference>
<dbReference type="GO" id="GO:0004672">
    <property type="term" value="F:protein kinase activity"/>
    <property type="evidence" value="ECO:0007669"/>
    <property type="project" value="InterPro"/>
</dbReference>
<dbReference type="PANTHER" id="PTHR44167:SF24">
    <property type="entry name" value="SERINE_THREONINE-PROTEIN KINASE CHK2"/>
    <property type="match status" value="1"/>
</dbReference>
<dbReference type="InterPro" id="IPR000719">
    <property type="entry name" value="Prot_kinase_dom"/>
</dbReference>
<proteinExistence type="predicted"/>
<dbReference type="Gene3D" id="1.10.510.10">
    <property type="entry name" value="Transferase(Phosphotransferase) domain 1"/>
    <property type="match status" value="1"/>
</dbReference>
<accession>A0A239ZTK6</accession>
<dbReference type="EMBL" id="LT906462">
    <property type="protein sequence ID" value="SNV74103.1"/>
    <property type="molecule type" value="Genomic_DNA"/>
</dbReference>
<dbReference type="Proteomes" id="UP000242084">
    <property type="component" value="Chromosome 1"/>
</dbReference>
<dbReference type="GO" id="GO:0005524">
    <property type="term" value="F:ATP binding"/>
    <property type="evidence" value="ECO:0007669"/>
    <property type="project" value="InterPro"/>
</dbReference>
<dbReference type="InterPro" id="IPR011009">
    <property type="entry name" value="Kinase-like_dom_sf"/>
</dbReference>
<dbReference type="SMART" id="SM00220">
    <property type="entry name" value="S_TKc"/>
    <property type="match status" value="1"/>
</dbReference>
<dbReference type="RefSeq" id="WP_095088878.1">
    <property type="nucleotide sequence ID" value="NZ_BMDM01000001.1"/>
</dbReference>
<gene>
    <name evidence="2" type="ORF">SAMEA4384403_01870</name>
</gene>
<dbReference type="SUPFAM" id="SSF158745">
    <property type="entry name" value="LanC-like"/>
    <property type="match status" value="1"/>
</dbReference>
<evidence type="ECO:0000313" key="3">
    <source>
        <dbReference type="Proteomes" id="UP000242084"/>
    </source>
</evidence>
<dbReference type="SUPFAM" id="SSF56112">
    <property type="entry name" value="Protein kinase-like (PK-like)"/>
    <property type="match status" value="1"/>
</dbReference>
<evidence type="ECO:0000259" key="1">
    <source>
        <dbReference type="PROSITE" id="PS50011"/>
    </source>
</evidence>
<dbReference type="Gene3D" id="1.50.10.10">
    <property type="match status" value="1"/>
</dbReference>
<organism evidence="2 3">
    <name type="scientific">Mammaliicoccus stepanovicii</name>
    <dbReference type="NCBI Taxonomy" id="643214"/>
    <lineage>
        <taxon>Bacteria</taxon>
        <taxon>Bacillati</taxon>
        <taxon>Bacillota</taxon>
        <taxon>Bacilli</taxon>
        <taxon>Bacillales</taxon>
        <taxon>Staphylococcaceae</taxon>
        <taxon>Mammaliicoccus</taxon>
    </lineage>
</organism>
<dbReference type="NCBIfam" id="NF038151">
    <property type="entry name" value="lanthi_synth_III"/>
    <property type="match status" value="1"/>
</dbReference>
<dbReference type="InterPro" id="IPR012341">
    <property type="entry name" value="6hp_glycosidase-like_sf"/>
</dbReference>
<dbReference type="PROSITE" id="PS50011">
    <property type="entry name" value="PROTEIN_KINASE_DOM"/>
    <property type="match status" value="1"/>
</dbReference>
<name>A0A239ZTK6_9STAP</name>
<dbReference type="PANTHER" id="PTHR44167">
    <property type="entry name" value="OVARIAN-SPECIFIC SERINE/THREONINE-PROTEIN KINASE LOK-RELATED"/>
    <property type="match status" value="1"/>
</dbReference>
<dbReference type="InterPro" id="IPR053524">
    <property type="entry name" value="Aerial_hyphae_peptide-synth"/>
</dbReference>
<feature type="domain" description="Protein kinase" evidence="1">
    <location>
        <begin position="229"/>
        <end position="628"/>
    </location>
</feature>
<reference evidence="2 3" key="1">
    <citation type="submission" date="2017-06" db="EMBL/GenBank/DDBJ databases">
        <authorList>
            <consortium name="Pathogen Informatics"/>
        </authorList>
    </citation>
    <scope>NUCLEOTIDE SEQUENCE [LARGE SCALE GENOMIC DNA]</scope>
    <source>
        <strain evidence="2 3">NCTC13839</strain>
    </source>
</reference>
<keyword evidence="2" id="KW-0418">Kinase</keyword>
<dbReference type="KEGG" id="sste:SAMEA4384403_1870"/>
<dbReference type="GO" id="GO:0005975">
    <property type="term" value="P:carbohydrate metabolic process"/>
    <property type="evidence" value="ECO:0007669"/>
    <property type="project" value="InterPro"/>
</dbReference>
<dbReference type="Pfam" id="PF00069">
    <property type="entry name" value="Pkinase"/>
    <property type="match status" value="1"/>
</dbReference>
<keyword evidence="2" id="KW-0808">Transferase</keyword>
<dbReference type="Pfam" id="PF25816">
    <property type="entry name" value="RamC_N"/>
    <property type="match status" value="1"/>
</dbReference>
<protein>
    <submittedName>
        <fullName evidence="2">Protein kinase</fullName>
    </submittedName>
</protein>
<sequence length="873" mass="101716">MDFNIMDMLNFSQDKDSYFYKKNENHLNLKPQLKIASFNKIEWYIYEDLNWFNMIPKSSHFPNQGWKIHISATIEDASCLLYNVSEFLINNKVAFKFVPSEHMLENKNSKSADRAYSGKFITVYPRDVEHFHWLLKELEHITSDFEEGPYILNDCQWKNSNVFYRFGGLKKMIKRIDGIDTLVIYDNEGNSLEDLRVPYYYVPEFVEKPDFIIENEQLNNEEFNKLNDFENFEALHFSNAGGVYKVNKGEKKFILKEGRRKAGLDGDRNDGFSRIKNEYRSLKRLQNINGIANIYEYFEIWKHNYILEEFIEGNTLQEYIASNYPFSYDEHEYKSYSNKCIVILEKLHKIIEEIHNLGLAVGDLSTNNILINDQLEVHIIDFEVSCDKNKKYKLLLGTPGMINVNSKNYEEADWYSFYKICRFMFLPISSIHELSPKIKNKHDKFIKNKFGDRIINYILQFEKYQYPNINFWPEAFNLYNSLEVPTTDIEIDKINDFILNSIRSLIKYCDTDNLNLIPGNIYANNNYLSKFNYAHGSFGVISALSKNNAIKNNEALEFWIETTLYIIREYKINSIEELGLYNGLSGIMNVLYELGYENEVYQYIKSVVSLIENEDLTVMSNISIYSGLTGIVLTLASYNDIFTDLNLSKVIDKITLTIINKFDQNISEKTELDMGLISGWSGAALFLWKWGELTKNNVMKKKTFEIIEYINNNYIVKIGKELTLKNNGKYSPYLSNGALGFKLLLLEIYKDDKNALPIDLLDYIEVISQEPPYTNTFDSGLMSGYSGFLIYENAKKNLLSNGKNMDEIVKNLNIYMLSDSDGNILFPGKFGLKCSMDIEEGISGLIMCLYDLGKNQWNSWLPLPKSNLKIFEI</sequence>
<evidence type="ECO:0000313" key="2">
    <source>
        <dbReference type="EMBL" id="SNV74103.1"/>
    </source>
</evidence>
<dbReference type="AlphaFoldDB" id="A0A239ZTK6"/>
<dbReference type="InterPro" id="IPR057929">
    <property type="entry name" value="RamC_N"/>
</dbReference>
<keyword evidence="3" id="KW-1185">Reference proteome</keyword>